<dbReference type="AlphaFoldDB" id="A0A0V1KJ15"/>
<keyword evidence="2" id="KW-1185">Reference proteome</keyword>
<proteinExistence type="predicted"/>
<comment type="caution">
    <text evidence="1">The sequence shown here is derived from an EMBL/GenBank/DDBJ whole genome shotgun (WGS) entry which is preliminary data.</text>
</comment>
<sequence>MSQGAELNINPERCSQAILGYGMQYAECVIHRHRIRHQAVVEHGFNPNRRQQ</sequence>
<accession>A0A0V1KJ15</accession>
<dbReference type="EMBL" id="JYDW01001240">
    <property type="protein sequence ID" value="KRZ47170.1"/>
    <property type="molecule type" value="Genomic_DNA"/>
</dbReference>
<dbReference type="Proteomes" id="UP000054721">
    <property type="component" value="Unassembled WGS sequence"/>
</dbReference>
<name>A0A0V1KJ15_9BILA</name>
<organism evidence="1 2">
    <name type="scientific">Trichinella nativa</name>
    <dbReference type="NCBI Taxonomy" id="6335"/>
    <lineage>
        <taxon>Eukaryota</taxon>
        <taxon>Metazoa</taxon>
        <taxon>Ecdysozoa</taxon>
        <taxon>Nematoda</taxon>
        <taxon>Enoplea</taxon>
        <taxon>Dorylaimia</taxon>
        <taxon>Trichinellida</taxon>
        <taxon>Trichinellidae</taxon>
        <taxon>Trichinella</taxon>
    </lineage>
</organism>
<evidence type="ECO:0000313" key="1">
    <source>
        <dbReference type="EMBL" id="KRZ47170.1"/>
    </source>
</evidence>
<protein>
    <submittedName>
        <fullName evidence="1">Uncharacterized protein</fullName>
    </submittedName>
</protein>
<reference evidence="1 2" key="1">
    <citation type="submission" date="2015-05" db="EMBL/GenBank/DDBJ databases">
        <title>Evolution of Trichinella species and genotypes.</title>
        <authorList>
            <person name="Korhonen P.K."/>
            <person name="Edoardo P."/>
            <person name="Giuseppe L.R."/>
            <person name="Gasser R.B."/>
        </authorList>
    </citation>
    <scope>NUCLEOTIDE SEQUENCE [LARGE SCALE GENOMIC DNA]</scope>
    <source>
        <strain evidence="1">ISS10</strain>
    </source>
</reference>
<gene>
    <name evidence="1" type="ORF">T02_7115</name>
</gene>
<evidence type="ECO:0000313" key="2">
    <source>
        <dbReference type="Proteomes" id="UP000054721"/>
    </source>
</evidence>